<gene>
    <name evidence="1" type="ORF">KUF71_003570</name>
</gene>
<dbReference type="EMBL" id="JAHWGI010001401">
    <property type="protein sequence ID" value="KAK3929563.1"/>
    <property type="molecule type" value="Genomic_DNA"/>
</dbReference>
<keyword evidence="2" id="KW-1185">Reference proteome</keyword>
<name>A0AAE1HY72_9NEOP</name>
<evidence type="ECO:0000313" key="2">
    <source>
        <dbReference type="Proteomes" id="UP001219518"/>
    </source>
</evidence>
<reference evidence="1" key="1">
    <citation type="submission" date="2021-07" db="EMBL/GenBank/DDBJ databases">
        <authorList>
            <person name="Catto M.A."/>
            <person name="Jacobson A."/>
            <person name="Kennedy G."/>
            <person name="Labadie P."/>
            <person name="Hunt B.G."/>
            <person name="Srinivasan R."/>
        </authorList>
    </citation>
    <scope>NUCLEOTIDE SEQUENCE</scope>
    <source>
        <strain evidence="1">PL_HMW_Pooled</strain>
        <tissue evidence="1">Head</tissue>
    </source>
</reference>
<accession>A0AAE1HY72</accession>
<evidence type="ECO:0000313" key="1">
    <source>
        <dbReference type="EMBL" id="KAK3929563.1"/>
    </source>
</evidence>
<dbReference type="Proteomes" id="UP001219518">
    <property type="component" value="Unassembled WGS sequence"/>
</dbReference>
<organism evidence="1 2">
    <name type="scientific">Frankliniella fusca</name>
    <dbReference type="NCBI Taxonomy" id="407009"/>
    <lineage>
        <taxon>Eukaryota</taxon>
        <taxon>Metazoa</taxon>
        <taxon>Ecdysozoa</taxon>
        <taxon>Arthropoda</taxon>
        <taxon>Hexapoda</taxon>
        <taxon>Insecta</taxon>
        <taxon>Pterygota</taxon>
        <taxon>Neoptera</taxon>
        <taxon>Paraneoptera</taxon>
        <taxon>Thysanoptera</taxon>
        <taxon>Terebrantia</taxon>
        <taxon>Thripoidea</taxon>
        <taxon>Thripidae</taxon>
        <taxon>Frankliniella</taxon>
    </lineage>
</organism>
<dbReference type="AlphaFoldDB" id="A0AAE1HY72"/>
<proteinExistence type="predicted"/>
<reference evidence="1" key="2">
    <citation type="journal article" date="2023" name="BMC Genomics">
        <title>Pest status, molecular evolution, and epigenetic factors derived from the genome assembly of Frankliniella fusca, a thysanopteran phytovirus vector.</title>
        <authorList>
            <person name="Catto M.A."/>
            <person name="Labadie P.E."/>
            <person name="Jacobson A.L."/>
            <person name="Kennedy G.G."/>
            <person name="Srinivasan R."/>
            <person name="Hunt B.G."/>
        </authorList>
    </citation>
    <scope>NUCLEOTIDE SEQUENCE</scope>
    <source>
        <strain evidence="1">PL_HMW_Pooled</strain>
    </source>
</reference>
<sequence length="137" mass="15215">MGRLIICISYRNSRIGERSGLNGTVLIFLFLNRLYRLMLSFVQTIPTWFCACMVMEGSSGPQSNNHLIEMPAIGNLANDKLCVDLDHVNGNDASIRFGPGKQDKEELTSDDIILQFMWGARIKGTATPQAFTLSSEV</sequence>
<comment type="caution">
    <text evidence="1">The sequence shown here is derived from an EMBL/GenBank/DDBJ whole genome shotgun (WGS) entry which is preliminary data.</text>
</comment>
<protein>
    <submittedName>
        <fullName evidence="1">Polyferredoxin protein MvhB</fullName>
    </submittedName>
</protein>